<dbReference type="Proteomes" id="UP000192328">
    <property type="component" value="Unassembled WGS sequence"/>
</dbReference>
<evidence type="ECO:0000313" key="2">
    <source>
        <dbReference type="Proteomes" id="UP000192328"/>
    </source>
</evidence>
<protein>
    <submittedName>
        <fullName evidence="1">Uncharacterized protein</fullName>
    </submittedName>
</protein>
<dbReference type="EMBL" id="FWXZ01000002">
    <property type="protein sequence ID" value="SMC58831.1"/>
    <property type="molecule type" value="Genomic_DNA"/>
</dbReference>
<keyword evidence="2" id="KW-1185">Reference proteome</keyword>
<proteinExistence type="predicted"/>
<organism evidence="1 2">
    <name type="scientific">Aristaeella lactis</name>
    <dbReference type="NCBI Taxonomy" id="3046383"/>
    <lineage>
        <taxon>Bacteria</taxon>
        <taxon>Bacillati</taxon>
        <taxon>Bacillota</taxon>
        <taxon>Clostridia</taxon>
        <taxon>Eubacteriales</taxon>
        <taxon>Aristaeellaceae</taxon>
        <taxon>Aristaeella</taxon>
    </lineage>
</organism>
<name>A0AC61PLD1_9FIRM</name>
<gene>
    <name evidence="1" type="ORF">SAMN06297397_1584</name>
</gene>
<sequence length="293" mass="32952">MKRCMVLVVCLVLAVGMCSCALAGSSKMSTSEAWDMAFALVERETGVTRDLLRKGQIVYDDGVWGFSVVLLDPPEDEDGLYAGDMDNDGNLIELDRPSKINLEQQLERELKACFHRENSYLYLADVCAKWNEKLASVSREEIDKIWPQYVGVLRRGITVPPENVLDIAVARRLGLEGLVKAAGWTEDMPGLFVEWVSAYYVLDGTPVYFFGLQQHSWFEEAYSTDAAMARYDKEMERAFSAVGQKDPRYIGIVVNAVTGELYEKPMMDYAPVEFNYLDFLIRTDEAVASIAGK</sequence>
<accession>A0AC61PLD1</accession>
<reference evidence="1" key="1">
    <citation type="submission" date="2017-04" db="EMBL/GenBank/DDBJ databases">
        <authorList>
            <person name="Varghese N."/>
            <person name="Submissions S."/>
        </authorList>
    </citation>
    <scope>NUCLEOTIDE SEQUENCE</scope>
    <source>
        <strain evidence="1">WTE2008</strain>
    </source>
</reference>
<comment type="caution">
    <text evidence="1">The sequence shown here is derived from an EMBL/GenBank/DDBJ whole genome shotgun (WGS) entry which is preliminary data.</text>
</comment>
<evidence type="ECO:0000313" key="1">
    <source>
        <dbReference type="EMBL" id="SMC58831.1"/>
    </source>
</evidence>